<feature type="domain" description="UPAR/Ly6" evidence="13">
    <location>
        <begin position="28"/>
        <end position="119"/>
    </location>
</feature>
<feature type="region of interest" description="Disordered" evidence="11">
    <location>
        <begin position="235"/>
        <end position="312"/>
    </location>
</feature>
<protein>
    <recommendedName>
        <fullName evidence="13">UPAR/Ly6 domain-containing protein</fullName>
    </recommendedName>
</protein>
<keyword evidence="6 12" id="KW-0732">Signal</keyword>
<dbReference type="FunFam" id="2.10.60.10:FF:000017">
    <property type="entry name" value="Ly6/PLAUR domain-containing protein 3"/>
    <property type="match status" value="1"/>
</dbReference>
<feature type="signal peptide" evidence="12">
    <location>
        <begin position="1"/>
        <end position="27"/>
    </location>
</feature>
<comment type="subcellular location">
    <subcellularLocation>
        <location evidence="1">Cell membrane</location>
        <topology evidence="1">Lipid-anchor</topology>
        <topology evidence="1">GPI-anchor</topology>
    </subcellularLocation>
    <subcellularLocation>
        <location evidence="2">Secreted</location>
    </subcellularLocation>
</comment>
<dbReference type="CDD" id="cd23563">
    <property type="entry name" value="TFP_LU_ECD_LYPD3_rpt2"/>
    <property type="match status" value="1"/>
</dbReference>
<dbReference type="PROSITE" id="PS00983">
    <property type="entry name" value="LY6_UPAR"/>
    <property type="match status" value="1"/>
</dbReference>
<evidence type="ECO:0000256" key="11">
    <source>
        <dbReference type="SAM" id="MobiDB-lite"/>
    </source>
</evidence>
<dbReference type="GO" id="GO:0098552">
    <property type="term" value="C:side of membrane"/>
    <property type="evidence" value="ECO:0007669"/>
    <property type="project" value="UniProtKB-KW"/>
</dbReference>
<comment type="caution">
    <text evidence="14">The sequence shown here is derived from an EMBL/GenBank/DDBJ whole genome shotgun (WGS) entry which is preliminary data.</text>
</comment>
<keyword evidence="9" id="KW-0325">Glycoprotein</keyword>
<evidence type="ECO:0000256" key="1">
    <source>
        <dbReference type="ARBA" id="ARBA00004609"/>
    </source>
</evidence>
<evidence type="ECO:0000313" key="15">
    <source>
        <dbReference type="Proteomes" id="UP001142489"/>
    </source>
</evidence>
<feature type="chain" id="PRO_5040264608" description="UPAR/Ly6 domain-containing protein" evidence="12">
    <location>
        <begin position="28"/>
        <end position="359"/>
    </location>
</feature>
<dbReference type="GO" id="GO:0005576">
    <property type="term" value="C:extracellular region"/>
    <property type="evidence" value="ECO:0007669"/>
    <property type="project" value="UniProtKB-SubCell"/>
</dbReference>
<keyword evidence="15" id="KW-1185">Reference proteome</keyword>
<dbReference type="PANTHER" id="PTHR10624:SF8">
    <property type="entry name" value="LY6_PLAUR DOMAIN-CONTAINING PROTEIN 3"/>
    <property type="match status" value="1"/>
</dbReference>
<dbReference type="Proteomes" id="UP001142489">
    <property type="component" value="Unassembled WGS sequence"/>
</dbReference>
<sequence length="359" mass="38765">MGTQRQHCTWAPALLVAMMFYMTGSLALECYSCVDRGDSGCREGNITKVTCPASTHVCVETVAAVEWSHGKFSISEKGCGLGVPGTNDKAVDLHGIVAFSQLHQCNSSHCNAKLDLKNLELQPMDNESTRVPNGVECYSCIGNECSLHNSSIVKCYDAFRGCFHGNVTMRAGNFSMTKPIKGCVKDEDCTKVNKGSPAITLMGSCCSGNLCNVDLSNKTHFASKIPPLTLLPREGAATATSTPTSTSSHANVTASSAASKPSHSITVRPSKPSHDDHHHDRDYDHDHDHGHNDDHDHDHDHDHNHHEAFTPERDRSILTAVKVEERHNQQAQQPHGPGGNAANSSASILVVLMLVALLM</sequence>
<keyword evidence="5" id="KW-0336">GPI-anchor</keyword>
<dbReference type="InterPro" id="IPR018363">
    <property type="entry name" value="CD59_antigen_CS"/>
</dbReference>
<evidence type="ECO:0000256" key="7">
    <source>
        <dbReference type="ARBA" id="ARBA00023136"/>
    </source>
</evidence>
<gene>
    <name evidence="14" type="ORF">JRQ81_011625</name>
</gene>
<evidence type="ECO:0000256" key="9">
    <source>
        <dbReference type="ARBA" id="ARBA00023180"/>
    </source>
</evidence>
<dbReference type="PANTHER" id="PTHR10624">
    <property type="entry name" value="UROKINASE PLASMINOGEN ACTIVATOR SURFACE RECEPTOR-RELATED"/>
    <property type="match status" value="1"/>
</dbReference>
<organism evidence="14 15">
    <name type="scientific">Phrynocephalus forsythii</name>
    <dbReference type="NCBI Taxonomy" id="171643"/>
    <lineage>
        <taxon>Eukaryota</taxon>
        <taxon>Metazoa</taxon>
        <taxon>Chordata</taxon>
        <taxon>Craniata</taxon>
        <taxon>Vertebrata</taxon>
        <taxon>Euteleostomi</taxon>
        <taxon>Lepidosauria</taxon>
        <taxon>Squamata</taxon>
        <taxon>Bifurcata</taxon>
        <taxon>Unidentata</taxon>
        <taxon>Episquamata</taxon>
        <taxon>Toxicofera</taxon>
        <taxon>Iguania</taxon>
        <taxon>Acrodonta</taxon>
        <taxon>Agamidae</taxon>
        <taxon>Agaminae</taxon>
        <taxon>Phrynocephalus</taxon>
    </lineage>
</organism>
<evidence type="ECO:0000256" key="12">
    <source>
        <dbReference type="SAM" id="SignalP"/>
    </source>
</evidence>
<dbReference type="Gene3D" id="2.10.60.10">
    <property type="entry name" value="CD59"/>
    <property type="match status" value="2"/>
</dbReference>
<dbReference type="SMART" id="SM00134">
    <property type="entry name" value="LU"/>
    <property type="match status" value="2"/>
</dbReference>
<dbReference type="CDD" id="cd23562">
    <property type="entry name" value="TFP_LU_ECD_LYPD3_rpt1"/>
    <property type="match status" value="1"/>
</dbReference>
<reference evidence="14" key="1">
    <citation type="journal article" date="2023" name="DNA Res.">
        <title>Chromosome-level genome assembly of Phrynocephalus forsythii using third-generation DNA sequencing and Hi-C analysis.</title>
        <authorList>
            <person name="Qi Y."/>
            <person name="Zhao W."/>
            <person name="Zhao Y."/>
            <person name="Niu C."/>
            <person name="Cao S."/>
            <person name="Zhang Y."/>
        </authorList>
    </citation>
    <scope>NUCLEOTIDE SEQUENCE</scope>
    <source>
        <tissue evidence="14">Muscle</tissue>
    </source>
</reference>
<accession>A0A9Q0X875</accession>
<dbReference type="InterPro" id="IPR045860">
    <property type="entry name" value="Snake_toxin-like_sf"/>
</dbReference>
<evidence type="ECO:0000259" key="13">
    <source>
        <dbReference type="SMART" id="SM00134"/>
    </source>
</evidence>
<proteinExistence type="predicted"/>
<dbReference type="SUPFAM" id="SSF57302">
    <property type="entry name" value="Snake toxin-like"/>
    <property type="match status" value="2"/>
</dbReference>
<evidence type="ECO:0000256" key="10">
    <source>
        <dbReference type="ARBA" id="ARBA00023288"/>
    </source>
</evidence>
<name>A0A9Q0X875_9SAUR</name>
<dbReference type="EMBL" id="JAPFRF010000023">
    <property type="protein sequence ID" value="KAJ7304101.1"/>
    <property type="molecule type" value="Genomic_DNA"/>
</dbReference>
<feature type="compositionally biased region" description="Basic and acidic residues" evidence="11">
    <location>
        <begin position="272"/>
        <end position="312"/>
    </location>
</feature>
<keyword evidence="7" id="KW-0472">Membrane</keyword>
<evidence type="ECO:0000256" key="5">
    <source>
        <dbReference type="ARBA" id="ARBA00022622"/>
    </source>
</evidence>
<keyword evidence="10" id="KW-0449">Lipoprotein</keyword>
<keyword evidence="4" id="KW-0964">Secreted</keyword>
<dbReference type="GO" id="GO:0005886">
    <property type="term" value="C:plasma membrane"/>
    <property type="evidence" value="ECO:0007669"/>
    <property type="project" value="UniProtKB-SubCell"/>
</dbReference>
<evidence type="ECO:0000256" key="8">
    <source>
        <dbReference type="ARBA" id="ARBA00023157"/>
    </source>
</evidence>
<feature type="compositionally biased region" description="Polar residues" evidence="11">
    <location>
        <begin position="251"/>
        <end position="267"/>
    </location>
</feature>
<keyword evidence="3" id="KW-1003">Cell membrane</keyword>
<dbReference type="AlphaFoldDB" id="A0A9Q0X875"/>
<feature type="domain" description="UPAR/Ly6" evidence="13">
    <location>
        <begin position="135"/>
        <end position="223"/>
    </location>
</feature>
<keyword evidence="8" id="KW-1015">Disulfide bond</keyword>
<evidence type="ECO:0000256" key="3">
    <source>
        <dbReference type="ARBA" id="ARBA00022475"/>
    </source>
</evidence>
<dbReference type="InterPro" id="IPR016054">
    <property type="entry name" value="LY6_UPA_recep-like"/>
</dbReference>
<evidence type="ECO:0000256" key="2">
    <source>
        <dbReference type="ARBA" id="ARBA00004613"/>
    </source>
</evidence>
<evidence type="ECO:0000313" key="14">
    <source>
        <dbReference type="EMBL" id="KAJ7304101.1"/>
    </source>
</evidence>
<evidence type="ECO:0000256" key="4">
    <source>
        <dbReference type="ARBA" id="ARBA00022525"/>
    </source>
</evidence>
<dbReference type="Pfam" id="PF00021">
    <property type="entry name" value="UPAR_LY6"/>
    <property type="match status" value="2"/>
</dbReference>
<dbReference type="OrthoDB" id="9834667at2759"/>
<evidence type="ECO:0000256" key="6">
    <source>
        <dbReference type="ARBA" id="ARBA00022729"/>
    </source>
</evidence>
<feature type="compositionally biased region" description="Low complexity" evidence="11">
    <location>
        <begin position="236"/>
        <end position="250"/>
    </location>
</feature>